<reference evidence="1" key="2">
    <citation type="submission" date="2025-08" db="UniProtKB">
        <authorList>
            <consortium name="Ensembl"/>
        </authorList>
    </citation>
    <scope>IDENTIFICATION</scope>
</reference>
<dbReference type="Proteomes" id="UP000007648">
    <property type="component" value="Unassembled WGS sequence"/>
</dbReference>
<sequence>MGIFPSEFTHQREENCSGYRDWEMMKDFLEKRDKGQLLIQRNRILIANLLRKTTLSVIEDGLIHYGDKVLIMNPDYTDPSGGQVVFGRLALAVTPEEMKAHMSNEIEVPCEVTAMPDVKPIGRNTFIILSLDENALGKTVRYGQNFGLATTAGFDHKMFYLGSSLKTPVNSTKKSALQEVHLTDEFSFFTCWQAAYFDPRLRIEYDDFPVPANAKIVIKHCHTNQALAANRKYSLRTYFGKECEVACHTHIDCYKTEKPLNHWVLCTGDPNDHSSIVLDRGNPLEKKMVPEQPVVNTDAPIINITGQNPFPLPYASKEENCNF</sequence>
<reference evidence="1" key="3">
    <citation type="submission" date="2025-09" db="UniProtKB">
        <authorList>
            <consortium name="Ensembl"/>
        </authorList>
    </citation>
    <scope>IDENTIFICATION</scope>
</reference>
<dbReference type="Ensembl" id="ENSSHAT00000024087.1">
    <property type="protein sequence ID" value="ENSSHAP00000032279.1"/>
    <property type="gene ID" value="ENSSHAG00000029096.1"/>
</dbReference>
<dbReference type="GO" id="GO:0060271">
    <property type="term" value="P:cilium assembly"/>
    <property type="evidence" value="ECO:0007669"/>
    <property type="project" value="TreeGrafter"/>
</dbReference>
<name>A0A7N4V1P6_SARHA</name>
<organism evidence="1 2">
    <name type="scientific">Sarcophilus harrisii</name>
    <name type="common">Tasmanian devil</name>
    <name type="synonym">Sarcophilus laniarius</name>
    <dbReference type="NCBI Taxonomy" id="9305"/>
    <lineage>
        <taxon>Eukaryota</taxon>
        <taxon>Metazoa</taxon>
        <taxon>Chordata</taxon>
        <taxon>Craniata</taxon>
        <taxon>Vertebrata</taxon>
        <taxon>Euteleostomi</taxon>
        <taxon>Mammalia</taxon>
        <taxon>Metatheria</taxon>
        <taxon>Dasyuromorphia</taxon>
        <taxon>Dasyuridae</taxon>
        <taxon>Sarcophilus</taxon>
    </lineage>
</organism>
<protein>
    <submittedName>
        <fullName evidence="1">Cilia and flagella associated protein 161</fullName>
    </submittedName>
</protein>
<accession>A0A7N4V1P6</accession>
<dbReference type="GO" id="GO:0031514">
    <property type="term" value="C:motile cilium"/>
    <property type="evidence" value="ECO:0007669"/>
    <property type="project" value="TreeGrafter"/>
</dbReference>
<dbReference type="PANTHER" id="PTHR24274">
    <property type="entry name" value="CILIA- AND FLAGELLA-ASSOCIATED PROTEIN 161"/>
    <property type="match status" value="1"/>
</dbReference>
<dbReference type="Pfam" id="PF24569">
    <property type="entry name" value="CFAP161"/>
    <property type="match status" value="1"/>
</dbReference>
<dbReference type="AlphaFoldDB" id="A0A7N4V1P6"/>
<dbReference type="InterPro" id="IPR055325">
    <property type="entry name" value="CF161"/>
</dbReference>
<keyword evidence="2" id="KW-1185">Reference proteome</keyword>
<reference evidence="1 2" key="1">
    <citation type="journal article" date="2011" name="Proc. Natl. Acad. Sci. U.S.A.">
        <title>Genetic diversity and population structure of the endangered marsupial Sarcophilus harrisii (Tasmanian devil).</title>
        <authorList>
            <person name="Miller W."/>
            <person name="Hayes V.M."/>
            <person name="Ratan A."/>
            <person name="Petersen D.C."/>
            <person name="Wittekindt N.E."/>
            <person name="Miller J."/>
            <person name="Walenz B."/>
            <person name="Knight J."/>
            <person name="Qi J."/>
            <person name="Zhao F."/>
            <person name="Wang Q."/>
            <person name="Bedoya-Reina O.C."/>
            <person name="Katiyar N."/>
            <person name="Tomsho L.P."/>
            <person name="Kasson L.M."/>
            <person name="Hardie R.A."/>
            <person name="Woodbridge P."/>
            <person name="Tindall E.A."/>
            <person name="Bertelsen M.F."/>
            <person name="Dixon D."/>
            <person name="Pyecroft S."/>
            <person name="Helgen K.M."/>
            <person name="Lesk A.M."/>
            <person name="Pringle T.H."/>
            <person name="Patterson N."/>
            <person name="Zhang Y."/>
            <person name="Kreiss A."/>
            <person name="Woods G.M."/>
            <person name="Jones M.E."/>
            <person name="Schuster S.C."/>
        </authorList>
    </citation>
    <scope>NUCLEOTIDE SEQUENCE [LARGE SCALE GENOMIC DNA]</scope>
</reference>
<dbReference type="GeneTree" id="ENSGT00390000018488"/>
<evidence type="ECO:0000313" key="1">
    <source>
        <dbReference type="Ensembl" id="ENSSHAP00000032279.1"/>
    </source>
</evidence>
<dbReference type="PANTHER" id="PTHR24274:SF1">
    <property type="entry name" value="CILIA- AND FLAGELLA-ASSOCIATED PROTEIN 161"/>
    <property type="match status" value="1"/>
</dbReference>
<proteinExistence type="predicted"/>
<gene>
    <name evidence="1" type="primary">CFAP161</name>
</gene>
<evidence type="ECO:0000313" key="2">
    <source>
        <dbReference type="Proteomes" id="UP000007648"/>
    </source>
</evidence>